<reference evidence="2 3" key="1">
    <citation type="submission" date="2019-04" db="EMBL/GenBank/DDBJ databases">
        <title>Microbes associate with the intestines of laboratory mice.</title>
        <authorList>
            <person name="Navarre W."/>
            <person name="Wong E."/>
            <person name="Huang K.C."/>
            <person name="Tropini C."/>
            <person name="Ng K."/>
            <person name="Yu B."/>
        </authorList>
    </citation>
    <scope>NUCLEOTIDE SEQUENCE [LARGE SCALE GENOMIC DNA]</scope>
    <source>
        <strain evidence="2 3">NM80_B27</strain>
    </source>
</reference>
<proteinExistence type="predicted"/>
<comment type="caution">
    <text evidence="2">The sequence shown here is derived from an EMBL/GenBank/DDBJ whole genome shotgun (WGS) entry which is preliminary data.</text>
</comment>
<organism evidence="2 3">
    <name type="scientific">Adlercreutzia caecimuris</name>
    <dbReference type="NCBI Taxonomy" id="671266"/>
    <lineage>
        <taxon>Bacteria</taxon>
        <taxon>Bacillati</taxon>
        <taxon>Actinomycetota</taxon>
        <taxon>Coriobacteriia</taxon>
        <taxon>Eggerthellales</taxon>
        <taxon>Eggerthellaceae</taxon>
        <taxon>Adlercreutzia</taxon>
    </lineage>
</organism>
<keyword evidence="1" id="KW-1133">Transmembrane helix</keyword>
<keyword evidence="1" id="KW-0472">Membrane</keyword>
<keyword evidence="1" id="KW-0812">Transmembrane</keyword>
<dbReference type="Proteomes" id="UP000308978">
    <property type="component" value="Unassembled WGS sequence"/>
</dbReference>
<name>A0A4S4G5J9_9ACTN</name>
<dbReference type="EMBL" id="SSTJ01000001">
    <property type="protein sequence ID" value="THG38940.1"/>
    <property type="molecule type" value="Genomic_DNA"/>
</dbReference>
<accession>A0A4S4G5J9</accession>
<feature type="transmembrane region" description="Helical" evidence="1">
    <location>
        <begin position="106"/>
        <end position="130"/>
    </location>
</feature>
<dbReference type="RefSeq" id="WP_016309425.1">
    <property type="nucleotide sequence ID" value="NZ_CAJTBT010000017.1"/>
</dbReference>
<evidence type="ECO:0000313" key="3">
    <source>
        <dbReference type="Proteomes" id="UP000308978"/>
    </source>
</evidence>
<feature type="transmembrane region" description="Helical" evidence="1">
    <location>
        <begin position="36"/>
        <end position="57"/>
    </location>
</feature>
<evidence type="ECO:0000256" key="1">
    <source>
        <dbReference type="SAM" id="Phobius"/>
    </source>
</evidence>
<protein>
    <submittedName>
        <fullName evidence="2">Uncharacterized protein</fullName>
    </submittedName>
</protein>
<sequence length="151" mass="16469">MFKVRSKYLLLIAAAVWLIAGSQVMRMGIEVMAAGAAPLWLLVIGIPATFVAFHAMFSKLVAKHAARIHGYGEEKMHVLRFFDVKGYIIMAVMMGGGIALRSFGVVPGWFVAFFYTGLGTALALAGIGFVRQYLHREDVAPVRCPVTGHAR</sequence>
<feature type="transmembrane region" description="Helical" evidence="1">
    <location>
        <begin position="78"/>
        <end position="100"/>
    </location>
</feature>
<evidence type="ECO:0000313" key="2">
    <source>
        <dbReference type="EMBL" id="THG38940.1"/>
    </source>
</evidence>
<dbReference type="GeneID" id="82190754"/>
<gene>
    <name evidence="2" type="ORF">E5986_01225</name>
</gene>
<dbReference type="AlphaFoldDB" id="A0A4S4G5J9"/>